<evidence type="ECO:0000256" key="4">
    <source>
        <dbReference type="ARBA" id="ARBA00022490"/>
    </source>
</evidence>
<dbReference type="InterPro" id="IPR019367">
    <property type="entry name" value="PDZ-binding_CRIPT"/>
</dbReference>
<dbReference type="GO" id="GO:0031122">
    <property type="term" value="P:cytoplasmic microtubule organization"/>
    <property type="evidence" value="ECO:0007669"/>
    <property type="project" value="TreeGrafter"/>
</dbReference>
<evidence type="ECO:0000256" key="2">
    <source>
        <dbReference type="ARBA" id="ARBA00009021"/>
    </source>
</evidence>
<evidence type="ECO:0000256" key="8">
    <source>
        <dbReference type="ARBA" id="ARBA00032518"/>
    </source>
</evidence>
<evidence type="ECO:0000256" key="3">
    <source>
        <dbReference type="ARBA" id="ARBA00018615"/>
    </source>
</evidence>
<dbReference type="GO" id="GO:0006397">
    <property type="term" value="P:mRNA processing"/>
    <property type="evidence" value="ECO:0007669"/>
    <property type="project" value="UniProtKB-KW"/>
</dbReference>
<gene>
    <name evidence="10" type="ORF">RRG08_031861</name>
</gene>
<dbReference type="GO" id="GO:0030425">
    <property type="term" value="C:dendrite"/>
    <property type="evidence" value="ECO:0007669"/>
    <property type="project" value="TreeGrafter"/>
</dbReference>
<evidence type="ECO:0000256" key="5">
    <source>
        <dbReference type="ARBA" id="ARBA00022664"/>
    </source>
</evidence>
<sequence>MVCEKCQKKLGKGVITPDPWKSGARNTTEGGGRKVGENKALTAKKTGLILIRPALRNVGSVRLVFISQAHTTVRVSLQNT</sequence>
<evidence type="ECO:0000313" key="11">
    <source>
        <dbReference type="Proteomes" id="UP001283361"/>
    </source>
</evidence>
<evidence type="ECO:0000256" key="9">
    <source>
        <dbReference type="SAM" id="MobiDB-lite"/>
    </source>
</evidence>
<proteinExistence type="inferred from homology"/>
<comment type="caution">
    <text evidence="10">The sequence shown here is derived from an EMBL/GenBank/DDBJ whole genome shotgun (WGS) entry which is preliminary data.</text>
</comment>
<keyword evidence="7" id="KW-0508">mRNA splicing</keyword>
<dbReference type="PANTHER" id="PTHR11805">
    <property type="entry name" value="CYSTEINE-RICH PDZ-BINDING PROTEIN"/>
    <property type="match status" value="1"/>
</dbReference>
<keyword evidence="6" id="KW-0747">Spliceosome</keyword>
<dbReference type="EMBL" id="JAWDGP010004520">
    <property type="protein sequence ID" value="KAK3763691.1"/>
    <property type="molecule type" value="Genomic_DNA"/>
</dbReference>
<reference evidence="10" key="1">
    <citation type="journal article" date="2023" name="G3 (Bethesda)">
        <title>A reference genome for the long-term kleptoplast-retaining sea slug Elysia crispata morphotype clarki.</title>
        <authorList>
            <person name="Eastman K.E."/>
            <person name="Pendleton A.L."/>
            <person name="Shaikh M.A."/>
            <person name="Suttiyut T."/>
            <person name="Ogas R."/>
            <person name="Tomko P."/>
            <person name="Gavelis G."/>
            <person name="Widhalm J.R."/>
            <person name="Wisecaver J.H."/>
        </authorList>
    </citation>
    <scope>NUCLEOTIDE SEQUENCE</scope>
    <source>
        <strain evidence="10">ECLA1</strain>
    </source>
</reference>
<dbReference type="GO" id="GO:0030165">
    <property type="term" value="F:PDZ domain binding"/>
    <property type="evidence" value="ECO:0007669"/>
    <property type="project" value="TreeGrafter"/>
</dbReference>
<dbReference type="Pfam" id="PF10235">
    <property type="entry name" value="Cript"/>
    <property type="match status" value="1"/>
</dbReference>
<keyword evidence="5" id="KW-0507">mRNA processing</keyword>
<accession>A0AAE0Z7X3</accession>
<evidence type="ECO:0000256" key="7">
    <source>
        <dbReference type="ARBA" id="ARBA00023187"/>
    </source>
</evidence>
<dbReference type="PANTHER" id="PTHR11805:SF1">
    <property type="entry name" value="CYSTEINE-RICH PDZ-BINDING PROTEIN"/>
    <property type="match status" value="1"/>
</dbReference>
<organism evidence="10 11">
    <name type="scientific">Elysia crispata</name>
    <name type="common">lettuce slug</name>
    <dbReference type="NCBI Taxonomy" id="231223"/>
    <lineage>
        <taxon>Eukaryota</taxon>
        <taxon>Metazoa</taxon>
        <taxon>Spiralia</taxon>
        <taxon>Lophotrochozoa</taxon>
        <taxon>Mollusca</taxon>
        <taxon>Gastropoda</taxon>
        <taxon>Heterobranchia</taxon>
        <taxon>Euthyneura</taxon>
        <taxon>Panpulmonata</taxon>
        <taxon>Sacoglossa</taxon>
        <taxon>Placobranchoidea</taxon>
        <taxon>Plakobranchidae</taxon>
        <taxon>Elysia</taxon>
    </lineage>
</organism>
<evidence type="ECO:0000256" key="6">
    <source>
        <dbReference type="ARBA" id="ARBA00022728"/>
    </source>
</evidence>
<feature type="region of interest" description="Disordered" evidence="9">
    <location>
        <begin position="17"/>
        <end position="38"/>
    </location>
</feature>
<dbReference type="GO" id="GO:0005681">
    <property type="term" value="C:spliceosomal complex"/>
    <property type="evidence" value="ECO:0007669"/>
    <property type="project" value="UniProtKB-KW"/>
</dbReference>
<dbReference type="Proteomes" id="UP001283361">
    <property type="component" value="Unassembled WGS sequence"/>
</dbReference>
<dbReference type="GO" id="GO:0005737">
    <property type="term" value="C:cytoplasm"/>
    <property type="evidence" value="ECO:0007669"/>
    <property type="project" value="UniProtKB-SubCell"/>
</dbReference>
<name>A0AAE0Z7X3_9GAST</name>
<protein>
    <recommendedName>
        <fullName evidence="3">Cysteine-rich PDZ-binding protein</fullName>
    </recommendedName>
    <alternativeName>
        <fullName evidence="8">Cysteine-rich interactor of PDZ three</fullName>
    </alternativeName>
</protein>
<evidence type="ECO:0000313" key="10">
    <source>
        <dbReference type="EMBL" id="KAK3763691.1"/>
    </source>
</evidence>
<comment type="similarity">
    <text evidence="2">Belongs to the CRIPT family.</text>
</comment>
<keyword evidence="11" id="KW-1185">Reference proteome</keyword>
<evidence type="ECO:0000256" key="1">
    <source>
        <dbReference type="ARBA" id="ARBA00004496"/>
    </source>
</evidence>
<comment type="subcellular location">
    <subcellularLocation>
        <location evidence="1">Cytoplasm</location>
    </subcellularLocation>
</comment>
<dbReference type="GO" id="GO:0008380">
    <property type="term" value="P:RNA splicing"/>
    <property type="evidence" value="ECO:0007669"/>
    <property type="project" value="UniProtKB-KW"/>
</dbReference>
<dbReference type="AlphaFoldDB" id="A0AAE0Z7X3"/>
<keyword evidence="4" id="KW-0963">Cytoplasm</keyword>
<dbReference type="GO" id="GO:0008017">
    <property type="term" value="F:microtubule binding"/>
    <property type="evidence" value="ECO:0007669"/>
    <property type="project" value="TreeGrafter"/>
</dbReference>